<sequence>MTSFIPRTVFPTLESLPRSYYLGHHAAGLSKMRTMLSQIDLIIECRDYRIPLASRNPMFEESLAGRERMIVYTKKDLGSTGGVEEQKRHENIRKWHTPTKVIFSDHRDRKDVRRILDLIKDANNTIGGLTGSHLMVVGMPNVGKSSLLNALRREGVNKGKAAHTGAQPGVTRKIGTGVKIVSADEETGSGGVYLLDTPGVFMPYVPDADAMLKLALCGSVKDTVVPPFNLADYLLFHINIHDPEVYSEYSAPTNDVRGLLEAMATKTGRLQKGGIPDLEATALWMVQRWRNGHLGTFLLDDVTQEAVERYRFGENNRTSSLSQARKAGKEALRVRNKARRSGVD</sequence>
<gene>
    <name evidence="6" type="ORF">DOTSEDRAFT_88068</name>
</gene>
<dbReference type="Pfam" id="PF01926">
    <property type="entry name" value="MMR_HSR1"/>
    <property type="match status" value="1"/>
</dbReference>
<dbReference type="OrthoDB" id="269151at2759"/>
<dbReference type="PIRSF" id="PIRSF006230">
    <property type="entry name" value="MG442"/>
    <property type="match status" value="1"/>
</dbReference>
<evidence type="ECO:0000259" key="5">
    <source>
        <dbReference type="Pfam" id="PF01926"/>
    </source>
</evidence>
<dbReference type="HOGENOM" id="CLU_011106_0_1_1"/>
<reference evidence="7" key="1">
    <citation type="journal article" date="2012" name="PLoS Genet.">
        <title>The genomes of the fungal plant pathogens Cladosporium fulvum and Dothistroma septosporum reveal adaptation to different hosts and lifestyles but also signatures of common ancestry.</title>
        <authorList>
            <person name="de Wit P.J.G.M."/>
            <person name="van der Burgt A."/>
            <person name="Oekmen B."/>
            <person name="Stergiopoulos I."/>
            <person name="Abd-Elsalam K.A."/>
            <person name="Aerts A.L."/>
            <person name="Bahkali A.H."/>
            <person name="Beenen H.G."/>
            <person name="Chettri P."/>
            <person name="Cox M.P."/>
            <person name="Datema E."/>
            <person name="de Vries R.P."/>
            <person name="Dhillon B."/>
            <person name="Ganley A.R."/>
            <person name="Griffiths S.A."/>
            <person name="Guo Y."/>
            <person name="Hamelin R.C."/>
            <person name="Henrissat B."/>
            <person name="Kabir M.S."/>
            <person name="Jashni M.K."/>
            <person name="Kema G."/>
            <person name="Klaubauf S."/>
            <person name="Lapidus A."/>
            <person name="Levasseur A."/>
            <person name="Lindquist E."/>
            <person name="Mehrabi R."/>
            <person name="Ohm R.A."/>
            <person name="Owen T.J."/>
            <person name="Salamov A."/>
            <person name="Schwelm A."/>
            <person name="Schijlen E."/>
            <person name="Sun H."/>
            <person name="van den Burg H.A."/>
            <person name="van Ham R.C.H.J."/>
            <person name="Zhang S."/>
            <person name="Goodwin S.B."/>
            <person name="Grigoriev I.V."/>
            <person name="Collemare J."/>
            <person name="Bradshaw R.E."/>
        </authorList>
    </citation>
    <scope>NUCLEOTIDE SEQUENCE [LARGE SCALE GENOMIC DNA]</scope>
    <source>
        <strain evidence="7">NZE10 / CBS 128990</strain>
    </source>
</reference>
<evidence type="ECO:0000313" key="7">
    <source>
        <dbReference type="Proteomes" id="UP000016933"/>
    </source>
</evidence>
<keyword evidence="1 3" id="KW-0547">Nucleotide-binding</keyword>
<feature type="region of interest" description="Disordered" evidence="4">
    <location>
        <begin position="320"/>
        <end position="344"/>
    </location>
</feature>
<dbReference type="InterPro" id="IPR027417">
    <property type="entry name" value="P-loop_NTPase"/>
</dbReference>
<dbReference type="PANTHER" id="PTHR45782:SF4">
    <property type="entry name" value="MITOCHONDRIAL RIBOSOME-ASSOCIATED GTPASE 1"/>
    <property type="match status" value="1"/>
</dbReference>
<dbReference type="STRING" id="675120.N1PSC2"/>
<dbReference type="OMA" id="GVLWPKF"/>
<evidence type="ECO:0000256" key="3">
    <source>
        <dbReference type="PIRSR" id="PIRSR006230-1"/>
    </source>
</evidence>
<dbReference type="GO" id="GO:0005743">
    <property type="term" value="C:mitochondrial inner membrane"/>
    <property type="evidence" value="ECO:0007669"/>
    <property type="project" value="EnsemblFungi"/>
</dbReference>
<dbReference type="InterPro" id="IPR006073">
    <property type="entry name" value="GTP-bd"/>
</dbReference>
<feature type="binding site" evidence="3">
    <location>
        <position position="199"/>
    </location>
    <ligand>
        <name>GTP</name>
        <dbReference type="ChEBI" id="CHEBI:37565"/>
    </ligand>
</feature>
<evidence type="ECO:0000256" key="2">
    <source>
        <dbReference type="ARBA" id="ARBA00023134"/>
    </source>
</evidence>
<dbReference type="InterPro" id="IPR023179">
    <property type="entry name" value="GTP-bd_ortho_bundle_sf"/>
</dbReference>
<dbReference type="SUPFAM" id="SSF52540">
    <property type="entry name" value="P-loop containing nucleoside triphosphate hydrolases"/>
    <property type="match status" value="1"/>
</dbReference>
<proteinExistence type="predicted"/>
<dbReference type="eggNOG" id="KOG2485">
    <property type="taxonomic scope" value="Eukaryota"/>
</dbReference>
<evidence type="ECO:0000256" key="4">
    <source>
        <dbReference type="SAM" id="MobiDB-lite"/>
    </source>
</evidence>
<keyword evidence="2 3" id="KW-0342">GTP-binding</keyword>
<dbReference type="InterPro" id="IPR016478">
    <property type="entry name" value="GTPase_MTG1"/>
</dbReference>
<dbReference type="Gene3D" id="3.40.50.300">
    <property type="entry name" value="P-loop containing nucleotide triphosphate hydrolases"/>
    <property type="match status" value="1"/>
</dbReference>
<dbReference type="GO" id="GO:0005525">
    <property type="term" value="F:GTP binding"/>
    <property type="evidence" value="ECO:0007669"/>
    <property type="project" value="UniProtKB-KW"/>
</dbReference>
<feature type="compositionally biased region" description="Basic residues" evidence="4">
    <location>
        <begin position="334"/>
        <end position="344"/>
    </location>
</feature>
<feature type="binding site" evidence="3">
    <location>
        <begin position="141"/>
        <end position="146"/>
    </location>
    <ligand>
        <name>GTP</name>
        <dbReference type="ChEBI" id="CHEBI:37565"/>
    </ligand>
</feature>
<dbReference type="Gene3D" id="1.10.1580.10">
    <property type="match status" value="1"/>
</dbReference>
<dbReference type="FunFam" id="1.10.1580.10:FF:000009">
    <property type="entry name" value="Mitochondrial GTPase 1"/>
    <property type="match status" value="1"/>
</dbReference>
<accession>N1PSC2</accession>
<dbReference type="PANTHER" id="PTHR45782">
    <property type="entry name" value="MITOCHONDRIAL RIBOSOME-ASSOCIATED GTPASE 1"/>
    <property type="match status" value="1"/>
</dbReference>
<organism evidence="6 7">
    <name type="scientific">Dothistroma septosporum (strain NZE10 / CBS 128990)</name>
    <name type="common">Red band needle blight fungus</name>
    <name type="synonym">Mycosphaerella pini</name>
    <dbReference type="NCBI Taxonomy" id="675120"/>
    <lineage>
        <taxon>Eukaryota</taxon>
        <taxon>Fungi</taxon>
        <taxon>Dikarya</taxon>
        <taxon>Ascomycota</taxon>
        <taxon>Pezizomycotina</taxon>
        <taxon>Dothideomycetes</taxon>
        <taxon>Dothideomycetidae</taxon>
        <taxon>Mycosphaerellales</taxon>
        <taxon>Mycosphaerellaceae</taxon>
        <taxon>Dothistroma</taxon>
    </lineage>
</organism>
<name>N1PSC2_DOTSN</name>
<protein>
    <recommendedName>
        <fullName evidence="5">G domain-containing protein</fullName>
    </recommendedName>
</protein>
<dbReference type="EMBL" id="KB446538">
    <property type="protein sequence ID" value="EME45833.1"/>
    <property type="molecule type" value="Genomic_DNA"/>
</dbReference>
<evidence type="ECO:0000256" key="1">
    <source>
        <dbReference type="ARBA" id="ARBA00022741"/>
    </source>
</evidence>
<dbReference type="AlphaFoldDB" id="N1PSC2"/>
<reference evidence="6 7" key="2">
    <citation type="journal article" date="2012" name="PLoS Pathog.">
        <title>Diverse lifestyles and strategies of plant pathogenesis encoded in the genomes of eighteen Dothideomycetes fungi.</title>
        <authorList>
            <person name="Ohm R.A."/>
            <person name="Feau N."/>
            <person name="Henrissat B."/>
            <person name="Schoch C.L."/>
            <person name="Horwitz B.A."/>
            <person name="Barry K.W."/>
            <person name="Condon B.J."/>
            <person name="Copeland A.C."/>
            <person name="Dhillon B."/>
            <person name="Glaser F."/>
            <person name="Hesse C.N."/>
            <person name="Kosti I."/>
            <person name="LaButti K."/>
            <person name="Lindquist E.A."/>
            <person name="Lucas S."/>
            <person name="Salamov A.A."/>
            <person name="Bradshaw R.E."/>
            <person name="Ciuffetti L."/>
            <person name="Hamelin R.C."/>
            <person name="Kema G.H.J."/>
            <person name="Lawrence C."/>
            <person name="Scott J.A."/>
            <person name="Spatafora J.W."/>
            <person name="Turgeon B.G."/>
            <person name="de Wit P.J.G.M."/>
            <person name="Zhong S."/>
            <person name="Goodwin S.B."/>
            <person name="Grigoriev I.V."/>
        </authorList>
    </citation>
    <scope>NUCLEOTIDE SEQUENCE [LARGE SCALE GENOMIC DNA]</scope>
    <source>
        <strain evidence="7">NZE10 / CBS 128990</strain>
    </source>
</reference>
<dbReference type="GO" id="GO:0032543">
    <property type="term" value="P:mitochondrial translation"/>
    <property type="evidence" value="ECO:0007669"/>
    <property type="project" value="TreeGrafter"/>
</dbReference>
<dbReference type="Proteomes" id="UP000016933">
    <property type="component" value="Unassembled WGS sequence"/>
</dbReference>
<dbReference type="GO" id="GO:1902775">
    <property type="term" value="P:mitochondrial large ribosomal subunit assembly"/>
    <property type="evidence" value="ECO:0007669"/>
    <property type="project" value="EnsemblFungi"/>
</dbReference>
<dbReference type="CDD" id="cd01856">
    <property type="entry name" value="YlqF"/>
    <property type="match status" value="1"/>
</dbReference>
<keyword evidence="7" id="KW-1185">Reference proteome</keyword>
<feature type="domain" description="G" evidence="5">
    <location>
        <begin position="134"/>
        <end position="204"/>
    </location>
</feature>
<dbReference type="GO" id="GO:0003924">
    <property type="term" value="F:GTPase activity"/>
    <property type="evidence" value="ECO:0007669"/>
    <property type="project" value="TreeGrafter"/>
</dbReference>
<evidence type="ECO:0000313" key="6">
    <source>
        <dbReference type="EMBL" id="EME45833.1"/>
    </source>
</evidence>